<comment type="caution">
    <text evidence="5">The sequence shown here is derived from an EMBL/GenBank/DDBJ whole genome shotgun (WGS) entry which is preliminary data.</text>
</comment>
<dbReference type="EMBL" id="LGRB01000019">
    <property type="protein sequence ID" value="OCT45733.1"/>
    <property type="molecule type" value="Genomic_DNA"/>
</dbReference>
<evidence type="ECO:0000259" key="4">
    <source>
        <dbReference type="Pfam" id="PF05368"/>
    </source>
</evidence>
<feature type="compositionally biased region" description="Basic and acidic residues" evidence="3">
    <location>
        <begin position="357"/>
        <end position="368"/>
    </location>
</feature>
<feature type="compositionally biased region" description="Polar residues" evidence="3">
    <location>
        <begin position="347"/>
        <end position="356"/>
    </location>
</feature>
<gene>
    <name evidence="5" type="primary">nmrA</name>
    <name evidence="5" type="ORF">CLCR_01593</name>
</gene>
<organism evidence="5 6">
    <name type="scientific">Cladophialophora carrionii</name>
    <dbReference type="NCBI Taxonomy" id="86049"/>
    <lineage>
        <taxon>Eukaryota</taxon>
        <taxon>Fungi</taxon>
        <taxon>Dikarya</taxon>
        <taxon>Ascomycota</taxon>
        <taxon>Pezizomycotina</taxon>
        <taxon>Eurotiomycetes</taxon>
        <taxon>Chaetothyriomycetidae</taxon>
        <taxon>Chaetothyriales</taxon>
        <taxon>Herpotrichiellaceae</taxon>
        <taxon>Cladophialophora</taxon>
    </lineage>
</organism>
<evidence type="ECO:0000313" key="5">
    <source>
        <dbReference type="EMBL" id="OCT45733.1"/>
    </source>
</evidence>
<keyword evidence="2" id="KW-0521">NADP</keyword>
<dbReference type="InterPro" id="IPR036291">
    <property type="entry name" value="NAD(P)-bd_dom_sf"/>
</dbReference>
<dbReference type="Proteomes" id="UP000094526">
    <property type="component" value="Unassembled WGS sequence"/>
</dbReference>
<dbReference type="AlphaFoldDB" id="A0A1C1CB11"/>
<name>A0A1C1CB11_9EURO</name>
<dbReference type="VEuPathDB" id="FungiDB:CLCR_01593"/>
<evidence type="ECO:0000256" key="2">
    <source>
        <dbReference type="ARBA" id="ARBA00022857"/>
    </source>
</evidence>
<dbReference type="Gene3D" id="3.40.50.720">
    <property type="entry name" value="NAD(P)-binding Rossmann-like Domain"/>
    <property type="match status" value="1"/>
</dbReference>
<proteinExistence type="inferred from homology"/>
<evidence type="ECO:0000313" key="6">
    <source>
        <dbReference type="Proteomes" id="UP000094526"/>
    </source>
</evidence>
<feature type="region of interest" description="Disordered" evidence="3">
    <location>
        <begin position="338"/>
        <end position="368"/>
    </location>
</feature>
<dbReference type="STRING" id="86049.A0A1C1CB11"/>
<dbReference type="PANTHER" id="PTHR42748:SF5">
    <property type="entry name" value="NITROGEN METABOLITE REPRESSION PROTEIN NMRA"/>
    <property type="match status" value="1"/>
</dbReference>
<dbReference type="VEuPathDB" id="FungiDB:G647_03628"/>
<keyword evidence="6" id="KW-1185">Reference proteome</keyword>
<dbReference type="OrthoDB" id="5356836at2759"/>
<evidence type="ECO:0000256" key="3">
    <source>
        <dbReference type="SAM" id="MobiDB-lite"/>
    </source>
</evidence>
<sequence>MPNKSKTIAIVNGTGRQAASVIRAVAALGYAVRAQVHSLQGLVAEELAEFPNVTLFEGPLLNNQVLIDTVFEGAQIAFINTNPLGGDEIKIGKALANAAKKRNIQHYIYSSMPDHSIHNPHWPALPQWACKFTVENYIRQLGLPSTFVYAGIYNNNFTSLPYPLFCMDFKDNGRLEWRAPFHPDTKLPWLDAEHDVGPAVLQIFKDGPSKWNGHRYVCPPCLARFTEFSVLVLHHEPTNENDWNIGGRSSPFQERRELEADLDLTLHITRIALAFEMLTPIQVCQAFEQALERPCKYVFDKHIEVKVPVPNGYREQLAGIEILFGQYNAPYFPGPDFDYDTRRKGSNETITPGRNSSESRKAKPGKLTDEARSLWPAYRPIYEYAKEAFIVEEEANGKTWMIDKSVST</sequence>
<evidence type="ECO:0000256" key="1">
    <source>
        <dbReference type="ARBA" id="ARBA00006328"/>
    </source>
</evidence>
<feature type="domain" description="NmrA-like" evidence="4">
    <location>
        <begin position="5"/>
        <end position="215"/>
    </location>
</feature>
<dbReference type="PANTHER" id="PTHR42748">
    <property type="entry name" value="NITROGEN METABOLITE REPRESSION PROTEIN NMRA FAMILY MEMBER"/>
    <property type="match status" value="1"/>
</dbReference>
<dbReference type="GO" id="GO:0005634">
    <property type="term" value="C:nucleus"/>
    <property type="evidence" value="ECO:0007669"/>
    <property type="project" value="TreeGrafter"/>
</dbReference>
<accession>A0A1C1CB11</accession>
<comment type="similarity">
    <text evidence="1">Belongs to the NmrA-type oxidoreductase family.</text>
</comment>
<dbReference type="InterPro" id="IPR008030">
    <property type="entry name" value="NmrA-like"/>
</dbReference>
<reference evidence="6" key="1">
    <citation type="submission" date="2015-07" db="EMBL/GenBank/DDBJ databases">
        <authorList>
            <person name="Teixeira M.M."/>
            <person name="Souza R.C."/>
            <person name="Almeida L.G."/>
            <person name="Vicente V.A."/>
            <person name="de Hoog S."/>
            <person name="Bocca A.L."/>
            <person name="de Almeida S.R."/>
            <person name="Vasconcelos A.T."/>
            <person name="Felipe M.S."/>
        </authorList>
    </citation>
    <scope>NUCLEOTIDE SEQUENCE [LARGE SCALE GENOMIC DNA]</scope>
    <source>
        <strain evidence="6">KSF</strain>
    </source>
</reference>
<dbReference type="InterPro" id="IPR051164">
    <property type="entry name" value="NmrA-like_oxidored"/>
</dbReference>
<dbReference type="Gene3D" id="3.90.25.10">
    <property type="entry name" value="UDP-galactose 4-epimerase, domain 1"/>
    <property type="match status" value="1"/>
</dbReference>
<protein>
    <submittedName>
        <fullName evidence="5">Nitrogen metabolite repression protein nmrA</fullName>
    </submittedName>
</protein>
<dbReference type="Pfam" id="PF05368">
    <property type="entry name" value="NmrA"/>
    <property type="match status" value="2"/>
</dbReference>
<feature type="domain" description="NmrA-like" evidence="4">
    <location>
        <begin position="265"/>
        <end position="384"/>
    </location>
</feature>
<dbReference type="SUPFAM" id="SSF51735">
    <property type="entry name" value="NAD(P)-binding Rossmann-fold domains"/>
    <property type="match status" value="2"/>
</dbReference>